<dbReference type="EMBL" id="KN818241">
    <property type="protein sequence ID" value="KIL65656.1"/>
    <property type="molecule type" value="Genomic_DNA"/>
</dbReference>
<evidence type="ECO:0000313" key="1">
    <source>
        <dbReference type="EMBL" id="KIL65656.1"/>
    </source>
</evidence>
<dbReference type="SUPFAM" id="SSF52047">
    <property type="entry name" value="RNI-like"/>
    <property type="match status" value="1"/>
</dbReference>
<gene>
    <name evidence="1" type="ORF">M378DRAFT_197997</name>
</gene>
<organism evidence="1 2">
    <name type="scientific">Amanita muscaria (strain Koide BX008)</name>
    <dbReference type="NCBI Taxonomy" id="946122"/>
    <lineage>
        <taxon>Eukaryota</taxon>
        <taxon>Fungi</taxon>
        <taxon>Dikarya</taxon>
        <taxon>Basidiomycota</taxon>
        <taxon>Agaricomycotina</taxon>
        <taxon>Agaricomycetes</taxon>
        <taxon>Agaricomycetidae</taxon>
        <taxon>Agaricales</taxon>
        <taxon>Pluteineae</taxon>
        <taxon>Amanitaceae</taxon>
        <taxon>Amanita</taxon>
    </lineage>
</organism>
<dbReference type="STRING" id="946122.A0A0C2X8M4"/>
<dbReference type="Gene3D" id="3.80.10.10">
    <property type="entry name" value="Ribonuclease Inhibitor"/>
    <property type="match status" value="1"/>
</dbReference>
<dbReference type="Proteomes" id="UP000054549">
    <property type="component" value="Unassembled WGS sequence"/>
</dbReference>
<sequence>MATCALLALPPEIIDDILGYISRIGHLVSFALTSHDAARHVIPRHTEYRFLQTTYPRFPPWHHLAQHTNLARNIRNVYIFDRNGNPFLDKFPKSLVEPVLPGYFDEKAYDAEAKYMHAILRSVASMDFLDTFVWSTKSPPRYPTADYRWEIAILDALTRKVSMITRLYLSGGFARYTPPFKDDPESIRYPGWRFTNLTCLSLHGPEWFTANNSLQLRHLLSRNPSLEQLEIPMEFSLLASCRLPHLKRLKLTLTSGAPIFIDTIHIRFLCQHENIEDLYWYPIGNNMNILPPGLLPNLKRLSTDFSFAQALYANELSAAPTPDTLTDDPAHQPRPRQLECLDIRSLTPSLVSVLSQSPHSLTSLKTLILHSIQHNDPINQIPVLFPNISHLHLPSAAIGPASERMVFTVDGWLSLLPKFERLQVLRGSGIWETLRQVQTQAGGGQDDAGNNQANTKQVLETIIRSCPCLRELDDWKRDEELGEFMRIVVRRGEESGRITYHFRKPKPVSVFDIFAAAFD</sequence>
<name>A0A0C2X8M4_AMAMK</name>
<dbReference type="HOGENOM" id="CLU_035153_0_0_1"/>
<dbReference type="InParanoid" id="A0A0C2X8M4"/>
<evidence type="ECO:0008006" key="3">
    <source>
        <dbReference type="Google" id="ProtNLM"/>
    </source>
</evidence>
<proteinExistence type="predicted"/>
<dbReference type="OrthoDB" id="3249214at2759"/>
<evidence type="ECO:0000313" key="2">
    <source>
        <dbReference type="Proteomes" id="UP000054549"/>
    </source>
</evidence>
<protein>
    <recommendedName>
        <fullName evidence="3">F-box domain-containing protein</fullName>
    </recommendedName>
</protein>
<dbReference type="AlphaFoldDB" id="A0A0C2X8M4"/>
<keyword evidence="2" id="KW-1185">Reference proteome</keyword>
<dbReference type="InterPro" id="IPR032675">
    <property type="entry name" value="LRR_dom_sf"/>
</dbReference>
<reference evidence="1 2" key="1">
    <citation type="submission" date="2014-04" db="EMBL/GenBank/DDBJ databases">
        <title>Evolutionary Origins and Diversification of the Mycorrhizal Mutualists.</title>
        <authorList>
            <consortium name="DOE Joint Genome Institute"/>
            <consortium name="Mycorrhizal Genomics Consortium"/>
            <person name="Kohler A."/>
            <person name="Kuo A."/>
            <person name="Nagy L.G."/>
            <person name="Floudas D."/>
            <person name="Copeland A."/>
            <person name="Barry K.W."/>
            <person name="Cichocki N."/>
            <person name="Veneault-Fourrey C."/>
            <person name="LaButti K."/>
            <person name="Lindquist E.A."/>
            <person name="Lipzen A."/>
            <person name="Lundell T."/>
            <person name="Morin E."/>
            <person name="Murat C."/>
            <person name="Riley R."/>
            <person name="Ohm R."/>
            <person name="Sun H."/>
            <person name="Tunlid A."/>
            <person name="Henrissat B."/>
            <person name="Grigoriev I.V."/>
            <person name="Hibbett D.S."/>
            <person name="Martin F."/>
        </authorList>
    </citation>
    <scope>NUCLEOTIDE SEQUENCE [LARGE SCALE GENOMIC DNA]</scope>
    <source>
        <strain evidence="1 2">Koide BX008</strain>
    </source>
</reference>
<accession>A0A0C2X8M4</accession>